<sequence>MSFKKSIYCLILITGFLSSFAQQNSALETESDEFKMTLLLEKDNPAIKEFEIEFWKEIETDTSKELPVQKLLKPGRNVITAPMDSKYFRVRAVALLNIRGYWTDFNPIKRFPLQKNPNLAVVLDVPKIKNTSDVFLKVKNQIGHEDTFLVSPEFMIRENSQKTVRYFYRLNDADWRHLAEQTIQIKDEGSFKLEYYGVDLLGNKEPIQQISFSVDRTPPETHLQFEGNTFSNERFFFLAPDVSIRLFSIDSLSGLEKTYFRFGCQLPLQTVWNVYEEAIKIKKLQESKCKQILYLEYYSRDRVGNTESVNLKEIALPIRND</sequence>
<dbReference type="AlphaFoldDB" id="A0A4V3JQX2"/>
<dbReference type="InterPro" id="IPR058183">
    <property type="entry name" value="LBF_2017-like_N"/>
</dbReference>
<reference evidence="2" key="1">
    <citation type="journal article" date="2019" name="PLoS Negl. Trop. Dis.">
        <title>Revisiting the worldwide diversity of Leptospira species in the environment.</title>
        <authorList>
            <person name="Vincent A.T."/>
            <person name="Schiettekatte O."/>
            <person name="Bourhy P."/>
            <person name="Veyrier F.J."/>
            <person name="Picardeau M."/>
        </authorList>
    </citation>
    <scope>NUCLEOTIDE SEQUENCE [LARGE SCALE GENOMIC DNA]</scope>
    <source>
        <strain evidence="2">201702476</strain>
    </source>
</reference>
<gene>
    <name evidence="2" type="ORF">EHQ58_14730</name>
</gene>
<dbReference type="Proteomes" id="UP000297693">
    <property type="component" value="Unassembled WGS sequence"/>
</dbReference>
<dbReference type="OrthoDB" id="321650at2"/>
<feature type="chain" id="PRO_5020988830" evidence="1">
    <location>
        <begin position="22"/>
        <end position="321"/>
    </location>
</feature>
<evidence type="ECO:0000256" key="1">
    <source>
        <dbReference type="SAM" id="SignalP"/>
    </source>
</evidence>
<dbReference type="EMBL" id="RQGD01000035">
    <property type="protein sequence ID" value="TGL57526.1"/>
    <property type="molecule type" value="Genomic_DNA"/>
</dbReference>
<feature type="signal peptide" evidence="1">
    <location>
        <begin position="1"/>
        <end position="21"/>
    </location>
</feature>
<organism evidence="2 3">
    <name type="scientific">Leptospira ognonensis</name>
    <dbReference type="NCBI Taxonomy" id="2484945"/>
    <lineage>
        <taxon>Bacteria</taxon>
        <taxon>Pseudomonadati</taxon>
        <taxon>Spirochaetota</taxon>
        <taxon>Spirochaetia</taxon>
        <taxon>Leptospirales</taxon>
        <taxon>Leptospiraceae</taxon>
        <taxon>Leptospira</taxon>
    </lineage>
</organism>
<evidence type="ECO:0000313" key="3">
    <source>
        <dbReference type="Proteomes" id="UP000297693"/>
    </source>
</evidence>
<protein>
    <submittedName>
        <fullName evidence="2">Uncharacterized protein</fullName>
    </submittedName>
</protein>
<keyword evidence="1" id="KW-0732">Signal</keyword>
<name>A0A4V3JQX2_9LEPT</name>
<comment type="caution">
    <text evidence="2">The sequence shown here is derived from an EMBL/GenBank/DDBJ whole genome shotgun (WGS) entry which is preliminary data.</text>
</comment>
<dbReference type="NCBIfam" id="NF047607">
    <property type="entry name" value="LBF_2017_Nterm"/>
    <property type="match status" value="1"/>
</dbReference>
<dbReference type="RefSeq" id="WP_135624648.1">
    <property type="nucleotide sequence ID" value="NZ_RQGD01000035.1"/>
</dbReference>
<proteinExistence type="predicted"/>
<keyword evidence="3" id="KW-1185">Reference proteome</keyword>
<evidence type="ECO:0000313" key="2">
    <source>
        <dbReference type="EMBL" id="TGL57526.1"/>
    </source>
</evidence>
<accession>A0A4V3JQX2</accession>